<protein>
    <submittedName>
        <fullName evidence="2">Esterase EstB</fullName>
        <ecNumber evidence="2">3.1.1.-</ecNumber>
    </submittedName>
</protein>
<evidence type="ECO:0000313" key="3">
    <source>
        <dbReference type="Proteomes" id="UP000193200"/>
    </source>
</evidence>
<evidence type="ECO:0000313" key="2">
    <source>
        <dbReference type="EMBL" id="SLN31416.1"/>
    </source>
</evidence>
<dbReference type="Gene3D" id="3.40.710.10">
    <property type="entry name" value="DD-peptidase/beta-lactamase superfamily"/>
    <property type="match status" value="1"/>
</dbReference>
<reference evidence="2 3" key="1">
    <citation type="submission" date="2017-03" db="EMBL/GenBank/DDBJ databases">
        <authorList>
            <person name="Afonso C.L."/>
            <person name="Miller P.J."/>
            <person name="Scott M.A."/>
            <person name="Spackman E."/>
            <person name="Goraichik I."/>
            <person name="Dimitrov K.M."/>
            <person name="Suarez D.L."/>
            <person name="Swayne D.E."/>
        </authorList>
    </citation>
    <scope>NUCLEOTIDE SEQUENCE [LARGE SCALE GENOMIC DNA]</scope>
    <source>
        <strain evidence="2 3">CECT 7691</strain>
    </source>
</reference>
<dbReference type="InterPro" id="IPR012338">
    <property type="entry name" value="Beta-lactam/transpept-like"/>
</dbReference>
<dbReference type="InterPro" id="IPR001466">
    <property type="entry name" value="Beta-lactam-related"/>
</dbReference>
<dbReference type="OrthoDB" id="9808046at2"/>
<gene>
    <name evidence="2" type="primary">estB</name>
    <name evidence="2" type="ORF">OCH7691_01124</name>
</gene>
<dbReference type="GO" id="GO:0016787">
    <property type="term" value="F:hydrolase activity"/>
    <property type="evidence" value="ECO:0007669"/>
    <property type="project" value="UniProtKB-KW"/>
</dbReference>
<dbReference type="EC" id="3.1.1.-" evidence="2"/>
<keyword evidence="3" id="KW-1185">Reference proteome</keyword>
<sequence>MPVTAEAEELGLDGRRLERIGDWMARYVEAGKLAGALTLVARHGEIAYLDGRGLRDREAGAAVTEDTVFRIYSMTKPITSVAAMMLFEEGCFQLGDPLARYLPEFADMRVWTGGKGAAMKTEPAHRPICIHDLFVHMSGLTYDFFDDTPIDALYREQGISLPGSTEPLATVIERLAGLPLLSQPGAEWNYSVATDVLGRLVEVWSGQTLDRFFAERIFAPLGMTETGFVVPAGRLDRFAALYGLKDGALDLLEAPARSRFALEGRALSGGGGLCGTIGDYFRFAEMLRGKGAFDGGRLLSPKTVEYMTRNHLDGDLAANGQSVFSETSYDGIGFGLGFSVVLDPAKAKVMASVGEYAWGGAASTVFWNDPEEDVTVIFMTQLLPSSTWPLRPELRALVYQALDD</sequence>
<evidence type="ECO:0000259" key="1">
    <source>
        <dbReference type="Pfam" id="PF00144"/>
    </source>
</evidence>
<name>A0A1Y5S2W7_9PROT</name>
<dbReference type="Pfam" id="PF00144">
    <property type="entry name" value="Beta-lactamase"/>
    <property type="match status" value="1"/>
</dbReference>
<proteinExistence type="predicted"/>
<dbReference type="InParanoid" id="A0A1Y5S2W7"/>
<dbReference type="Proteomes" id="UP000193200">
    <property type="component" value="Unassembled WGS sequence"/>
</dbReference>
<dbReference type="AlphaFoldDB" id="A0A1Y5S2W7"/>
<dbReference type="FunCoup" id="A0A1Y5S2W7">
    <property type="interactions" value="133"/>
</dbReference>
<dbReference type="SUPFAM" id="SSF56601">
    <property type="entry name" value="beta-lactamase/transpeptidase-like"/>
    <property type="match status" value="1"/>
</dbReference>
<dbReference type="EMBL" id="FWFR01000001">
    <property type="protein sequence ID" value="SLN31416.1"/>
    <property type="molecule type" value="Genomic_DNA"/>
</dbReference>
<dbReference type="PANTHER" id="PTHR43283">
    <property type="entry name" value="BETA-LACTAMASE-RELATED"/>
    <property type="match status" value="1"/>
</dbReference>
<dbReference type="InterPro" id="IPR050789">
    <property type="entry name" value="Diverse_Enzym_Activities"/>
</dbReference>
<dbReference type="PANTHER" id="PTHR43283:SF3">
    <property type="entry name" value="BETA-LACTAMASE FAMILY PROTEIN (AFU_ORTHOLOGUE AFUA_5G07500)"/>
    <property type="match status" value="1"/>
</dbReference>
<accession>A0A1Y5S2W7</accession>
<keyword evidence="2" id="KW-0378">Hydrolase</keyword>
<organism evidence="2 3">
    <name type="scientific">Oceanibacterium hippocampi</name>
    <dbReference type="NCBI Taxonomy" id="745714"/>
    <lineage>
        <taxon>Bacteria</taxon>
        <taxon>Pseudomonadati</taxon>
        <taxon>Pseudomonadota</taxon>
        <taxon>Alphaproteobacteria</taxon>
        <taxon>Sneathiellales</taxon>
        <taxon>Sneathiellaceae</taxon>
        <taxon>Oceanibacterium</taxon>
    </lineage>
</organism>
<dbReference type="RefSeq" id="WP_085882379.1">
    <property type="nucleotide sequence ID" value="NZ_FWFR01000001.1"/>
</dbReference>
<feature type="domain" description="Beta-lactamase-related" evidence="1">
    <location>
        <begin position="23"/>
        <end position="398"/>
    </location>
</feature>